<dbReference type="GO" id="GO:0015631">
    <property type="term" value="F:tubulin binding"/>
    <property type="evidence" value="ECO:0007669"/>
    <property type="project" value="InterPro"/>
</dbReference>
<feature type="non-terminal residue" evidence="2">
    <location>
        <position position="349"/>
    </location>
</feature>
<sequence length="349" mass="39733">MVATEPTLTRSNLDLLQAKIQVLTSEVNELVEKHLATSNPADDKLAPFRQQAAIIARKKDSIAEQFSELKAQHNKLLEEINTVTEQLRLAGGQQGVLRGEEFKRYVTKLRARSSIYKRQRAELAQLKAEGGVLARTLDILKGKLSELGTGEEGDKHVDVTDENIDHADDLVADLKAKISLRKTQLAPLINELRPLRESVQAVTSEYEEKKRVYDRATAALDSGTAKLEQEVKKMREERQTAESDLHLTSARAVMLQVLIQRVTEEVRRYVEKDNTPTLRDKLTQKIVQQERLSRQLKEEQQSVRVTLEKKAKQRQLWMDLQALLECKKQCQEEAKKNAGVLRRERGAET</sequence>
<proteinExistence type="predicted"/>
<feature type="coiled-coil region" evidence="1">
    <location>
        <begin position="59"/>
        <end position="86"/>
    </location>
</feature>
<keyword evidence="1" id="KW-0175">Coiled coil</keyword>
<dbReference type="AlphaFoldDB" id="A0A1B6ERI8"/>
<dbReference type="GO" id="GO:0060271">
    <property type="term" value="P:cilium assembly"/>
    <property type="evidence" value="ECO:0007669"/>
    <property type="project" value="InterPro"/>
</dbReference>
<protein>
    <submittedName>
        <fullName evidence="2">Uncharacterized protein</fullName>
    </submittedName>
</protein>
<dbReference type="GO" id="GO:0036064">
    <property type="term" value="C:ciliary basal body"/>
    <property type="evidence" value="ECO:0007669"/>
    <property type="project" value="TreeGrafter"/>
</dbReference>
<dbReference type="Gene3D" id="1.10.287.1490">
    <property type="match status" value="1"/>
</dbReference>
<name>A0A1B6ERI8_9HEMI</name>
<dbReference type="EMBL" id="GECZ01029203">
    <property type="protein sequence ID" value="JAS40566.1"/>
    <property type="molecule type" value="Transcribed_RNA"/>
</dbReference>
<organism evidence="2">
    <name type="scientific">Cuerna arida</name>
    <dbReference type="NCBI Taxonomy" id="1464854"/>
    <lineage>
        <taxon>Eukaryota</taxon>
        <taxon>Metazoa</taxon>
        <taxon>Ecdysozoa</taxon>
        <taxon>Arthropoda</taxon>
        <taxon>Hexapoda</taxon>
        <taxon>Insecta</taxon>
        <taxon>Pterygota</taxon>
        <taxon>Neoptera</taxon>
        <taxon>Paraneoptera</taxon>
        <taxon>Hemiptera</taxon>
        <taxon>Auchenorrhyncha</taxon>
        <taxon>Membracoidea</taxon>
        <taxon>Cicadellidae</taxon>
        <taxon>Cicadellinae</taxon>
        <taxon>Proconiini</taxon>
        <taxon>Cuerna</taxon>
    </lineage>
</organism>
<evidence type="ECO:0000256" key="1">
    <source>
        <dbReference type="SAM" id="Coils"/>
    </source>
</evidence>
<dbReference type="GO" id="GO:0042073">
    <property type="term" value="P:intraciliary transport"/>
    <property type="evidence" value="ECO:0007669"/>
    <property type="project" value="InterPro"/>
</dbReference>
<evidence type="ECO:0000313" key="2">
    <source>
        <dbReference type="EMBL" id="JAS40566.1"/>
    </source>
</evidence>
<reference evidence="2" key="1">
    <citation type="submission" date="2015-11" db="EMBL/GenBank/DDBJ databases">
        <title>De novo transcriptome assembly of four potential Pierce s Disease insect vectors from Arizona vineyards.</title>
        <authorList>
            <person name="Tassone E.E."/>
        </authorList>
    </citation>
    <scope>NUCLEOTIDE SEQUENCE</scope>
</reference>
<gene>
    <name evidence="2" type="ORF">g.101</name>
</gene>
<dbReference type="InterPro" id="IPR029600">
    <property type="entry name" value="IFT81"/>
</dbReference>
<dbReference type="PANTHER" id="PTHR15614:SF2">
    <property type="entry name" value="INTRAFLAGELLAR TRANSPORT PROTEIN 81 HOMOLOG"/>
    <property type="match status" value="1"/>
</dbReference>
<dbReference type="PANTHER" id="PTHR15614">
    <property type="entry name" value="INTRAFLAGELLAR TRANSPORT PROTEIN 81 HOMOLOG"/>
    <property type="match status" value="1"/>
</dbReference>
<accession>A0A1B6ERI8</accession>
<dbReference type="GO" id="GO:0030992">
    <property type="term" value="C:intraciliary transport particle B"/>
    <property type="evidence" value="ECO:0007669"/>
    <property type="project" value="InterPro"/>
</dbReference>